<evidence type="ECO:0000313" key="13">
    <source>
        <dbReference type="EMBL" id="CAF0834221.1"/>
    </source>
</evidence>
<keyword evidence="5 9" id="KW-0067">ATP-binding</keyword>
<accession>A0A813USL1</accession>
<feature type="binding site" evidence="9">
    <location>
        <begin position="94"/>
        <end position="101"/>
    </location>
    <ligand>
        <name>ATP</name>
        <dbReference type="ChEBI" id="CHEBI:30616"/>
    </ligand>
</feature>
<dbReference type="InterPro" id="IPR019821">
    <property type="entry name" value="Kinesin_motor_CS"/>
</dbReference>
<sequence>MVKQTIQIFCRIKPTKGKKSLYEIDPKDSGDIVTFNVPKDVSEGFINNKKEEYKFKFERVFNQDTLQDDIFKEVAEPVIENVLSGYNGTIFAYGQTGSGKTFTITGGPEKYTDRGIIPRSISYIFEMFAKKPEYSFTMHISYLEIYNENGYDLLDPQHQASKLEDLPKVSLMEDEDNNIHLKNLSIHQANNEEEALNLLFLGDTNRMIAETPMNQASTRSHCIFTLHLTARETGSATIRKAKLHLVDLAGSERIGKTNANGILLTEAKYINLSLHYLEQVIVALAEKNRTHVPYRNSMMTSVLRDSLGGNCMTTMIATCSAEKRNLDESISTCRFAQRVAMIKNEAIINEELDPKLIINRLKREVEELKNQLSIANNGDKITGDLTLDEIEKLKILTQRYLEDRDDDSTLNVGADMRKINFCFKLIKEMYTVLLTKGKSNSAFNSNNNNNVPANITIVDASHYDTKELKDLKDTLKQRDNEISILVNMLKKEKKKIADGVNGKPQIYSLNSGDSSNDDLPKELLNKNHHTKRQILQNMSVGRQEAFEIFKRDYSGNEEIEEQKKFLKKSYTEAKMLGELINSARNKLNHLKTKSEQIYAKLEATNSLNDTRQNVEYESIRKTMEFEKENYRQNFEKLKNLKTQIEHAQYLIEKSQVKLQKDFENWWTEQCELNEQKQQKLQGLDRNDSISTIPSTANSLSTSSRINSSVNNSTLNQSYQSEKFSANDYGEGYRKLPEIDSKNSNSKINLTGDSEIDADITAFINARKRIINQMKPKN</sequence>
<dbReference type="GO" id="GO:0008017">
    <property type="term" value="F:microtubule binding"/>
    <property type="evidence" value="ECO:0007669"/>
    <property type="project" value="InterPro"/>
</dbReference>
<dbReference type="GO" id="GO:0005524">
    <property type="term" value="F:ATP binding"/>
    <property type="evidence" value="ECO:0007669"/>
    <property type="project" value="UniProtKB-UniRule"/>
</dbReference>
<evidence type="ECO:0000256" key="6">
    <source>
        <dbReference type="ARBA" id="ARBA00023175"/>
    </source>
</evidence>
<evidence type="ECO:0000256" key="2">
    <source>
        <dbReference type="ARBA" id="ARBA00022490"/>
    </source>
</evidence>
<dbReference type="InterPro" id="IPR027640">
    <property type="entry name" value="Kinesin-like_fam"/>
</dbReference>
<keyword evidence="2" id="KW-0963">Cytoplasm</keyword>
<feature type="coiled-coil region" evidence="11">
    <location>
        <begin position="620"/>
        <end position="657"/>
    </location>
</feature>
<dbReference type="PROSITE" id="PS00411">
    <property type="entry name" value="KINESIN_MOTOR_1"/>
    <property type="match status" value="1"/>
</dbReference>
<evidence type="ECO:0000256" key="10">
    <source>
        <dbReference type="RuleBase" id="RU000394"/>
    </source>
</evidence>
<comment type="similarity">
    <text evidence="8">Belongs to the TRAFAC class myosin-kinesin ATPase superfamily. Kinesin family. KIN-5/BimC subfamily.</text>
</comment>
<evidence type="ECO:0000256" key="4">
    <source>
        <dbReference type="ARBA" id="ARBA00022741"/>
    </source>
</evidence>
<reference evidence="13" key="1">
    <citation type="submission" date="2021-02" db="EMBL/GenBank/DDBJ databases">
        <authorList>
            <person name="Nowell W R."/>
        </authorList>
    </citation>
    <scope>NUCLEOTIDE SEQUENCE</scope>
    <source>
        <strain evidence="13">Ploen Becks lab</strain>
    </source>
</reference>
<dbReference type="PROSITE" id="PS50067">
    <property type="entry name" value="KINESIN_MOTOR_2"/>
    <property type="match status" value="1"/>
</dbReference>
<dbReference type="InterPro" id="IPR001752">
    <property type="entry name" value="Kinesin_motor_dom"/>
</dbReference>
<proteinExistence type="inferred from homology"/>
<keyword evidence="11" id="KW-0175">Coiled coil</keyword>
<comment type="caution">
    <text evidence="13">The sequence shown here is derived from an EMBL/GenBank/DDBJ whole genome shotgun (WGS) entry which is preliminary data.</text>
</comment>
<dbReference type="InterPro" id="IPR027417">
    <property type="entry name" value="P-loop_NTPase"/>
</dbReference>
<keyword evidence="6 9" id="KW-0505">Motor protein</keyword>
<dbReference type="InterPro" id="IPR036961">
    <property type="entry name" value="Kinesin_motor_dom_sf"/>
</dbReference>
<dbReference type="PANTHER" id="PTHR47968:SF67">
    <property type="entry name" value="KINESIN MOTOR DOMAIN-CONTAINING PROTEIN"/>
    <property type="match status" value="1"/>
</dbReference>
<evidence type="ECO:0000256" key="5">
    <source>
        <dbReference type="ARBA" id="ARBA00022840"/>
    </source>
</evidence>
<dbReference type="Gene3D" id="3.40.850.10">
    <property type="entry name" value="Kinesin motor domain"/>
    <property type="match status" value="1"/>
</dbReference>
<evidence type="ECO:0000256" key="9">
    <source>
        <dbReference type="PROSITE-ProRule" id="PRU00283"/>
    </source>
</evidence>
<name>A0A813USL1_9BILA</name>
<keyword evidence="7" id="KW-0206">Cytoskeleton</keyword>
<feature type="domain" description="Kinesin motor" evidence="12">
    <location>
        <begin position="5"/>
        <end position="342"/>
    </location>
</feature>
<comment type="subcellular location">
    <subcellularLocation>
        <location evidence="1">Cytoplasm</location>
        <location evidence="1">Cytoskeleton</location>
    </subcellularLocation>
</comment>
<dbReference type="InterPro" id="IPR056524">
    <property type="entry name" value="KIF6/9_C"/>
</dbReference>
<dbReference type="PRINTS" id="PR00380">
    <property type="entry name" value="KINESINHEAVY"/>
</dbReference>
<dbReference type="Pfam" id="PF23735">
    <property type="entry name" value="KIF9"/>
    <property type="match status" value="1"/>
</dbReference>
<dbReference type="SMART" id="SM00129">
    <property type="entry name" value="KISc"/>
    <property type="match status" value="1"/>
</dbReference>
<dbReference type="GO" id="GO:0003777">
    <property type="term" value="F:microtubule motor activity"/>
    <property type="evidence" value="ECO:0007669"/>
    <property type="project" value="InterPro"/>
</dbReference>
<evidence type="ECO:0000256" key="3">
    <source>
        <dbReference type="ARBA" id="ARBA00022701"/>
    </source>
</evidence>
<organism evidence="13 14">
    <name type="scientific">Brachionus calyciflorus</name>
    <dbReference type="NCBI Taxonomy" id="104777"/>
    <lineage>
        <taxon>Eukaryota</taxon>
        <taxon>Metazoa</taxon>
        <taxon>Spiralia</taxon>
        <taxon>Gnathifera</taxon>
        <taxon>Rotifera</taxon>
        <taxon>Eurotatoria</taxon>
        <taxon>Monogononta</taxon>
        <taxon>Pseudotrocha</taxon>
        <taxon>Ploima</taxon>
        <taxon>Brachionidae</taxon>
        <taxon>Brachionus</taxon>
    </lineage>
</organism>
<evidence type="ECO:0000256" key="1">
    <source>
        <dbReference type="ARBA" id="ARBA00004245"/>
    </source>
</evidence>
<keyword evidence="4 9" id="KW-0547">Nucleotide-binding</keyword>
<evidence type="ECO:0000313" key="14">
    <source>
        <dbReference type="Proteomes" id="UP000663879"/>
    </source>
</evidence>
<dbReference type="Pfam" id="PF00225">
    <property type="entry name" value="Kinesin"/>
    <property type="match status" value="1"/>
</dbReference>
<evidence type="ECO:0000256" key="7">
    <source>
        <dbReference type="ARBA" id="ARBA00023212"/>
    </source>
</evidence>
<dbReference type="GO" id="GO:0007010">
    <property type="term" value="P:cytoskeleton organization"/>
    <property type="evidence" value="ECO:0007669"/>
    <property type="project" value="UniProtKB-ARBA"/>
</dbReference>
<protein>
    <recommendedName>
        <fullName evidence="10">Kinesin-like protein</fullName>
    </recommendedName>
</protein>
<dbReference type="AlphaFoldDB" id="A0A813USL1"/>
<evidence type="ECO:0000259" key="12">
    <source>
        <dbReference type="PROSITE" id="PS50067"/>
    </source>
</evidence>
<dbReference type="FunFam" id="3.40.850.10:FF:000019">
    <property type="entry name" value="Kinesin-like protein KIN-5D"/>
    <property type="match status" value="1"/>
</dbReference>
<dbReference type="GO" id="GO:0005874">
    <property type="term" value="C:microtubule"/>
    <property type="evidence" value="ECO:0007669"/>
    <property type="project" value="UniProtKB-KW"/>
</dbReference>
<dbReference type="GO" id="GO:0007018">
    <property type="term" value="P:microtubule-based movement"/>
    <property type="evidence" value="ECO:0007669"/>
    <property type="project" value="InterPro"/>
</dbReference>
<dbReference type="Proteomes" id="UP000663879">
    <property type="component" value="Unassembled WGS sequence"/>
</dbReference>
<dbReference type="SUPFAM" id="SSF52540">
    <property type="entry name" value="P-loop containing nucleoside triphosphate hydrolases"/>
    <property type="match status" value="1"/>
</dbReference>
<evidence type="ECO:0000256" key="11">
    <source>
        <dbReference type="SAM" id="Coils"/>
    </source>
</evidence>
<gene>
    <name evidence="13" type="ORF">OXX778_LOCUS8121</name>
</gene>
<dbReference type="EMBL" id="CAJNOC010001092">
    <property type="protein sequence ID" value="CAF0834221.1"/>
    <property type="molecule type" value="Genomic_DNA"/>
</dbReference>
<evidence type="ECO:0000256" key="8">
    <source>
        <dbReference type="ARBA" id="ARBA00034704"/>
    </source>
</evidence>
<keyword evidence="14" id="KW-1185">Reference proteome</keyword>
<dbReference type="OrthoDB" id="3176171at2759"/>
<keyword evidence="3 10" id="KW-0493">Microtubule</keyword>
<dbReference type="PANTHER" id="PTHR47968">
    <property type="entry name" value="CENTROMERE PROTEIN E"/>
    <property type="match status" value="1"/>
</dbReference>